<dbReference type="Pfam" id="PF04717">
    <property type="entry name" value="Phage_base_V"/>
    <property type="match status" value="1"/>
</dbReference>
<gene>
    <name evidence="2" type="ORF">CR103_05390</name>
</gene>
<proteinExistence type="predicted"/>
<dbReference type="InterPro" id="IPR037026">
    <property type="entry name" value="Vgr_OB-fold_dom_sf"/>
</dbReference>
<dbReference type="RefSeq" id="WP_099914986.1">
    <property type="nucleotide sequence ID" value="NZ_BMHS01000008.1"/>
</dbReference>
<dbReference type="SUPFAM" id="SSF69279">
    <property type="entry name" value="Phage tail proteins"/>
    <property type="match status" value="1"/>
</dbReference>
<dbReference type="SUPFAM" id="SSF69349">
    <property type="entry name" value="Phage fibre proteins"/>
    <property type="match status" value="1"/>
</dbReference>
<dbReference type="SUPFAM" id="SSF69255">
    <property type="entry name" value="gp5 N-terminal domain-like"/>
    <property type="match status" value="1"/>
</dbReference>
<dbReference type="OrthoDB" id="1907165at2"/>
<feature type="domain" description="Gp5/Type VI secretion system Vgr protein OB-fold" evidence="1">
    <location>
        <begin position="376"/>
        <end position="450"/>
    </location>
</feature>
<comment type="caution">
    <text evidence="2">The sequence shown here is derived from an EMBL/GenBank/DDBJ whole genome shotgun (WGS) entry which is preliminary data.</text>
</comment>
<dbReference type="Gene3D" id="2.40.50.230">
    <property type="entry name" value="Gp5 N-terminal domain"/>
    <property type="match status" value="1"/>
</dbReference>
<accession>A0A2G8T4E7</accession>
<dbReference type="Pfam" id="PF05954">
    <property type="entry name" value="Phage_GPD"/>
    <property type="match status" value="1"/>
</dbReference>
<keyword evidence="3" id="KW-1185">Reference proteome</keyword>
<reference evidence="2 3" key="1">
    <citation type="submission" date="2017-10" db="EMBL/GenBank/DDBJ databases">
        <title>Massilia psychrophilum sp. nov., a novel purple-pigmented bacterium isolated from Tianshan glacier, Xinjiang Municipality, China.</title>
        <authorList>
            <person name="Wang H."/>
        </authorList>
    </citation>
    <scope>NUCLEOTIDE SEQUENCE [LARGE SCALE GENOMIC DNA]</scope>
    <source>
        <strain evidence="2 3">JCM 30813</strain>
    </source>
</reference>
<dbReference type="InterPro" id="IPR006531">
    <property type="entry name" value="Gp5/Vgr_OB"/>
</dbReference>
<name>A0A2G8T4E7_9BURK</name>
<dbReference type="InterPro" id="IPR006533">
    <property type="entry name" value="T6SS_Vgr_RhsGE"/>
</dbReference>
<evidence type="ECO:0000313" key="3">
    <source>
        <dbReference type="Proteomes" id="UP000228593"/>
    </source>
</evidence>
<dbReference type="Proteomes" id="UP000228593">
    <property type="component" value="Unassembled WGS sequence"/>
</dbReference>
<evidence type="ECO:0000313" key="2">
    <source>
        <dbReference type="EMBL" id="PIL40882.1"/>
    </source>
</evidence>
<organism evidence="2 3">
    <name type="scientific">Massilia psychrophila</name>
    <dbReference type="NCBI Taxonomy" id="1603353"/>
    <lineage>
        <taxon>Bacteria</taxon>
        <taxon>Pseudomonadati</taxon>
        <taxon>Pseudomonadota</taxon>
        <taxon>Betaproteobacteria</taxon>
        <taxon>Burkholderiales</taxon>
        <taxon>Oxalobacteraceae</taxon>
        <taxon>Telluria group</taxon>
        <taxon>Massilia</taxon>
    </lineage>
</organism>
<dbReference type="NCBIfam" id="TIGR01646">
    <property type="entry name" value="vgr_GE"/>
    <property type="match status" value="1"/>
</dbReference>
<dbReference type="EMBL" id="PDOB01000005">
    <property type="protein sequence ID" value="PIL40882.1"/>
    <property type="molecule type" value="Genomic_DNA"/>
</dbReference>
<evidence type="ECO:0000259" key="1">
    <source>
        <dbReference type="Pfam" id="PF04717"/>
    </source>
</evidence>
<protein>
    <submittedName>
        <fullName evidence="2">Type VI secretion protein VgrG</fullName>
    </submittedName>
</protein>
<dbReference type="AlphaFoldDB" id="A0A2G8T4E7"/>
<sequence>MAVSPILDSDGDTRVSVYSGGQAIDAAIGILSVVVSHAVNKVPSARIVMAEDDEVRGRLSLSDSDLFKPGKEIRIAAGYGSKETTIFEGVVVSLGLRSAGGAVRLAIECRDKALAMTLGRRSANYVDASDAEILSRLIGAYSGLTVSVRGTEPTHKELVQYDVSDWDFMLARAEANGLVVVVEAGKLTVAPPATSGAAALLLTFGVDLLAFDADLDARSQLGVVDSTAWDPATQEVVTHAEKPRALNAQGNLDGAALAKVLDLGSYRMQSAAPLGAQGLKAWSAARQMRAGLARVRGRMRFQGSALARPGTLAQLAGVGKRFEGDTWLSAVTHTLADGDWITEAQFGMAPDSLAERHNLAAPMAGGLTAGVSGLQIGVVKKLDEDPNKQFMIQVTVPVMQAETDGVWARLTSFYGSDGVGSFFIPEIGDEVILGFLNNDPTHPLILGSLYSSKRAPPYQLGAENNTKAIVTRSKLRIEFDEKKKMVTVLTPAGNKVELSDDAKTITLLDETGNKLTLAPGGITLDSPKDIVLSAKGKLTIDAVGNVDIISKADLKQAALNITSQASMGFTAKGATSAELSATGQTTVKGAMVMIN</sequence>